<dbReference type="EMBL" id="WJXA01000006">
    <property type="protein sequence ID" value="KAF7140654.1"/>
    <property type="molecule type" value="Genomic_DNA"/>
</dbReference>
<sequence>MILIKCASLLEENFSTRDELRDRIRNMALKEGYVTTIKKSKPGCYVIIGCDRGGKYRGTSVPLSEGKRMSGSRLVNCPFQMLGKKKVGQGDFTFDIKRDGNGHLTHLFFAHPSSIALTKSYSYVFVMDYSYKTNKYKMSLLDIVGVSSFNGSFYSCFAFMQKEEEGGYAWALERFKAILGPDQQPSVILSDRELALMNAIEVVFPGTTNILCVWHIRKNVLSKCKPKFEREQDRETFLSDWTNLVESPDESCFNEAWQHLQVDYKEKEFVRNYIKNTWLPFKEKFVKTWTGNHLHFGNRVTSRAEGAHAMLKRYLTVSTGNFHEVREKICLAIENQHNEIETKIASKKLRVIHKFRIPMFKELITHVSIFALSELLKQYELLTSSLLDPCRS</sequence>
<comment type="caution">
    <text evidence="2">The sequence shown here is derived from an EMBL/GenBank/DDBJ whole genome shotgun (WGS) entry which is preliminary data.</text>
</comment>
<gene>
    <name evidence="2" type="ORF">RHSIM_Rhsim06G0076500</name>
</gene>
<dbReference type="OrthoDB" id="4327540at2759"/>
<feature type="domain" description="MULE transposase" evidence="1">
    <location>
        <begin position="124"/>
        <end position="219"/>
    </location>
</feature>
<dbReference type="AlphaFoldDB" id="A0A834LKG1"/>
<evidence type="ECO:0000313" key="2">
    <source>
        <dbReference type="EMBL" id="KAF7140654.1"/>
    </source>
</evidence>
<dbReference type="Proteomes" id="UP000626092">
    <property type="component" value="Unassembled WGS sequence"/>
</dbReference>
<protein>
    <recommendedName>
        <fullName evidence="1">MULE transposase domain-containing protein</fullName>
    </recommendedName>
</protein>
<evidence type="ECO:0000259" key="1">
    <source>
        <dbReference type="Pfam" id="PF10551"/>
    </source>
</evidence>
<dbReference type="InterPro" id="IPR052579">
    <property type="entry name" value="Zinc_finger_SWIM"/>
</dbReference>
<dbReference type="Pfam" id="PF10551">
    <property type="entry name" value="MULE"/>
    <property type="match status" value="1"/>
</dbReference>
<name>A0A834LKG1_RHOSS</name>
<organism evidence="2 3">
    <name type="scientific">Rhododendron simsii</name>
    <name type="common">Sims's rhododendron</name>
    <dbReference type="NCBI Taxonomy" id="118357"/>
    <lineage>
        <taxon>Eukaryota</taxon>
        <taxon>Viridiplantae</taxon>
        <taxon>Streptophyta</taxon>
        <taxon>Embryophyta</taxon>
        <taxon>Tracheophyta</taxon>
        <taxon>Spermatophyta</taxon>
        <taxon>Magnoliopsida</taxon>
        <taxon>eudicotyledons</taxon>
        <taxon>Gunneridae</taxon>
        <taxon>Pentapetalae</taxon>
        <taxon>asterids</taxon>
        <taxon>Ericales</taxon>
        <taxon>Ericaceae</taxon>
        <taxon>Ericoideae</taxon>
        <taxon>Rhodoreae</taxon>
        <taxon>Rhododendron</taxon>
    </lineage>
</organism>
<dbReference type="PANTHER" id="PTHR31569">
    <property type="entry name" value="SWIM-TYPE DOMAIN-CONTAINING PROTEIN"/>
    <property type="match status" value="1"/>
</dbReference>
<evidence type="ECO:0000313" key="3">
    <source>
        <dbReference type="Proteomes" id="UP000626092"/>
    </source>
</evidence>
<accession>A0A834LKG1</accession>
<reference evidence="2" key="1">
    <citation type="submission" date="2019-11" db="EMBL/GenBank/DDBJ databases">
        <authorList>
            <person name="Liu Y."/>
            <person name="Hou J."/>
            <person name="Li T.-Q."/>
            <person name="Guan C.-H."/>
            <person name="Wu X."/>
            <person name="Wu H.-Z."/>
            <person name="Ling F."/>
            <person name="Zhang R."/>
            <person name="Shi X.-G."/>
            <person name="Ren J.-P."/>
            <person name="Chen E.-F."/>
            <person name="Sun J.-M."/>
        </authorList>
    </citation>
    <scope>NUCLEOTIDE SEQUENCE</scope>
    <source>
        <strain evidence="2">Adult_tree_wgs_1</strain>
        <tissue evidence="2">Leaves</tissue>
    </source>
</reference>
<dbReference type="PANTHER" id="PTHR31569:SF4">
    <property type="entry name" value="SWIM-TYPE DOMAIN-CONTAINING PROTEIN"/>
    <property type="match status" value="1"/>
</dbReference>
<keyword evidence="3" id="KW-1185">Reference proteome</keyword>
<proteinExistence type="predicted"/>
<dbReference type="InterPro" id="IPR018289">
    <property type="entry name" value="MULE_transposase_dom"/>
</dbReference>